<sequence>MPEQISNECLAPLIATGRRRRMRSGVALATVAALAVVGTACTTARNGDDKHGTTDITMTNGRPQPAADGGALATEGQRTREAVVRRILATDVVQQEIREVQELYESDPQGATLSGEATAAAAAASIGAAAAQYAVTEDPDRPVLMWAVTLPHEFAGLDMPNSGYGIENPDNVYRQATVAGDARYEIRGRIPEQAPAEVHFEMRDSIPGTAALTAEGGTPLATLGTDAIETGPNGTFVVTMDSAPANGRINHLQIPAGGTSLLIVRDLLNDWATETPSRLDIIRVDGPPVAPERTVDQQAARSAEILGQIAPFWMKYFNEYYYKTPENRIRPVRERPGGRGLSTGGRFALAADEALVFTIDPVGAQSLGVQIADPWGVAYPYRDKTASLNTTQAKPNPDGTYTFVVSPDDPGAHNWLDASGNDAGMIAVRWQSVRGTPDVTAALRSSAVVKVADLSTALPDGTVFVDPAERRLQQQQRATDFDRRLTK</sequence>
<dbReference type="Proteomes" id="UP000565715">
    <property type="component" value="Unassembled WGS sequence"/>
</dbReference>
<feature type="region of interest" description="Disordered" evidence="1">
    <location>
        <begin position="43"/>
        <end position="77"/>
    </location>
</feature>
<dbReference type="SUPFAM" id="SSF160935">
    <property type="entry name" value="VPA0735-like"/>
    <property type="match status" value="1"/>
</dbReference>
<keyword evidence="3" id="KW-1185">Reference proteome</keyword>
<proteinExistence type="predicted"/>
<organism evidence="2 3">
    <name type="scientific">Nocardia speluncae</name>
    <dbReference type="NCBI Taxonomy" id="419477"/>
    <lineage>
        <taxon>Bacteria</taxon>
        <taxon>Bacillati</taxon>
        <taxon>Actinomycetota</taxon>
        <taxon>Actinomycetes</taxon>
        <taxon>Mycobacteriales</taxon>
        <taxon>Nocardiaceae</taxon>
        <taxon>Nocardia</taxon>
    </lineage>
</organism>
<dbReference type="AlphaFoldDB" id="A0A846XD43"/>
<comment type="caution">
    <text evidence="2">The sequence shown here is derived from an EMBL/GenBank/DDBJ whole genome shotgun (WGS) entry which is preliminary data.</text>
</comment>
<dbReference type="InterPro" id="IPR017868">
    <property type="entry name" value="Filamin/ABP280_repeat-like"/>
</dbReference>
<dbReference type="RefSeq" id="WP_084470526.1">
    <property type="nucleotide sequence ID" value="NZ_JAAXOO010000001.1"/>
</dbReference>
<evidence type="ECO:0000313" key="2">
    <source>
        <dbReference type="EMBL" id="NKY31904.1"/>
    </source>
</evidence>
<gene>
    <name evidence="2" type="ORF">HGA13_02275</name>
</gene>
<evidence type="ECO:0000256" key="1">
    <source>
        <dbReference type="SAM" id="MobiDB-lite"/>
    </source>
</evidence>
<dbReference type="EMBL" id="JAAXOO010000001">
    <property type="protein sequence ID" value="NKY31904.1"/>
    <property type="molecule type" value="Genomic_DNA"/>
</dbReference>
<accession>A0A846XD43</accession>
<evidence type="ECO:0000313" key="3">
    <source>
        <dbReference type="Proteomes" id="UP000565715"/>
    </source>
</evidence>
<dbReference type="PROSITE" id="PS50194">
    <property type="entry name" value="FILAMIN_REPEAT"/>
    <property type="match status" value="1"/>
</dbReference>
<name>A0A846XD43_9NOCA</name>
<protein>
    <submittedName>
        <fullName evidence="2">DUF1214 domain-containing protein</fullName>
    </submittedName>
</protein>
<reference evidence="2 3" key="1">
    <citation type="submission" date="2020-04" db="EMBL/GenBank/DDBJ databases">
        <title>MicrobeNet Type strains.</title>
        <authorList>
            <person name="Nicholson A.C."/>
        </authorList>
    </citation>
    <scope>NUCLEOTIDE SEQUENCE [LARGE SCALE GENOMIC DNA]</scope>
    <source>
        <strain evidence="2 3">DSM 45078</strain>
    </source>
</reference>